<dbReference type="RefSeq" id="WP_138252840.1">
    <property type="nucleotide sequence ID" value="NZ_VAVZ01000016.1"/>
</dbReference>
<keyword evidence="6" id="KW-0418">Kinase</keyword>
<protein>
    <recommendedName>
        <fullName evidence="2">histidine kinase</fullName>
        <ecNumber evidence="2">2.7.13.3</ecNumber>
    </recommendedName>
</protein>
<dbReference type="EMBL" id="VAVZ01000016">
    <property type="protein sequence ID" value="TLP97531.1"/>
    <property type="molecule type" value="Genomic_DNA"/>
</dbReference>
<keyword evidence="9" id="KW-0472">Membrane</keyword>
<evidence type="ECO:0000256" key="9">
    <source>
        <dbReference type="SAM" id="Phobius"/>
    </source>
</evidence>
<evidence type="ECO:0000256" key="7">
    <source>
        <dbReference type="ARBA" id="ARBA00022840"/>
    </source>
</evidence>
<feature type="transmembrane region" description="Helical" evidence="9">
    <location>
        <begin position="31"/>
        <end position="52"/>
    </location>
</feature>
<evidence type="ECO:0000256" key="2">
    <source>
        <dbReference type="ARBA" id="ARBA00012438"/>
    </source>
</evidence>
<dbReference type="InterPro" id="IPR050482">
    <property type="entry name" value="Sensor_HK_TwoCompSys"/>
</dbReference>
<feature type="transmembrane region" description="Helical" evidence="9">
    <location>
        <begin position="99"/>
        <end position="116"/>
    </location>
</feature>
<proteinExistence type="predicted"/>
<evidence type="ECO:0000256" key="3">
    <source>
        <dbReference type="ARBA" id="ARBA00022553"/>
    </source>
</evidence>
<dbReference type="OrthoDB" id="3253720at2"/>
<keyword evidence="4" id="KW-0808">Transferase</keyword>
<comment type="caution">
    <text evidence="11">The sequence shown here is derived from an EMBL/GenBank/DDBJ whole genome shotgun (WGS) entry which is preliminary data.</text>
</comment>
<comment type="catalytic activity">
    <reaction evidence="1">
        <text>ATP + protein L-histidine = ADP + protein N-phospho-L-histidine.</text>
        <dbReference type="EC" id="2.7.13.3"/>
    </reaction>
</comment>
<dbReference type="GO" id="GO:0046983">
    <property type="term" value="F:protein dimerization activity"/>
    <property type="evidence" value="ECO:0007669"/>
    <property type="project" value="InterPro"/>
</dbReference>
<accession>A0A5R9BDA6</accession>
<evidence type="ECO:0000313" key="12">
    <source>
        <dbReference type="Proteomes" id="UP000310458"/>
    </source>
</evidence>
<evidence type="ECO:0000256" key="4">
    <source>
        <dbReference type="ARBA" id="ARBA00022679"/>
    </source>
</evidence>
<keyword evidence="3" id="KW-0597">Phosphoprotein</keyword>
<dbReference type="GO" id="GO:0000155">
    <property type="term" value="F:phosphorelay sensor kinase activity"/>
    <property type="evidence" value="ECO:0007669"/>
    <property type="project" value="InterPro"/>
</dbReference>
<feature type="domain" description="Signal transduction histidine kinase subgroup 3 dimerisation and phosphoacceptor" evidence="10">
    <location>
        <begin position="195"/>
        <end position="257"/>
    </location>
</feature>
<dbReference type="Gene3D" id="1.20.5.1930">
    <property type="match status" value="1"/>
</dbReference>
<evidence type="ECO:0000313" key="11">
    <source>
        <dbReference type="EMBL" id="TLP97531.1"/>
    </source>
</evidence>
<evidence type="ECO:0000256" key="8">
    <source>
        <dbReference type="ARBA" id="ARBA00023012"/>
    </source>
</evidence>
<gene>
    <name evidence="11" type="ORF">FEF26_07070</name>
</gene>
<sequence length="404" mass="42847">MPESAKRRTQTIVEEFESGGYWSHRALDKGLLVVATLGFGVTLGVEVLYDVVASEEFSPGPAIAGLVAVGCVILLSMSVTIGVTAGLAVLAMALFVEDGAYSVVLALLLTGLAALATTKPFRRGVLAVMLLWGGAYSSNFEDLAAAAVAFGGLTGGLLVAYGVGSSFRRATDVSLQSARDLQEVEQRHQLAATAERRSIARDLHDIVAHDITIIAMQSRAAQVKDTDEAYREAVEVIGNSSRVALNDLRRMLAVLKDDNTSDDSVSPLTSASELDVRIGAEAFAEELESLGITVDLSINGDLSSLTRSVSAALYRMLQECTTNTAKFAGRGAQCWIEIDVVEEQVSMCVTNTVLVPEHGAPGWGISGAGLKGVQDRAEAFGGVMTSGYDDHDRWEVCVRDIKKS</sequence>
<dbReference type="GO" id="GO:0005524">
    <property type="term" value="F:ATP binding"/>
    <property type="evidence" value="ECO:0007669"/>
    <property type="project" value="UniProtKB-KW"/>
</dbReference>
<keyword evidence="12" id="KW-1185">Reference proteome</keyword>
<organism evidence="11 12">
    <name type="scientific">Nesterenkonia salmonea</name>
    <dbReference type="NCBI Taxonomy" id="1804987"/>
    <lineage>
        <taxon>Bacteria</taxon>
        <taxon>Bacillati</taxon>
        <taxon>Actinomycetota</taxon>
        <taxon>Actinomycetes</taxon>
        <taxon>Micrococcales</taxon>
        <taxon>Micrococcaceae</taxon>
        <taxon>Nesterenkonia</taxon>
    </lineage>
</organism>
<dbReference type="Gene3D" id="3.30.565.10">
    <property type="entry name" value="Histidine kinase-like ATPase, C-terminal domain"/>
    <property type="match status" value="1"/>
</dbReference>
<evidence type="ECO:0000259" key="10">
    <source>
        <dbReference type="Pfam" id="PF07730"/>
    </source>
</evidence>
<feature type="transmembrane region" description="Helical" evidence="9">
    <location>
        <begin position="143"/>
        <end position="163"/>
    </location>
</feature>
<dbReference type="Proteomes" id="UP000310458">
    <property type="component" value="Unassembled WGS sequence"/>
</dbReference>
<evidence type="ECO:0000256" key="6">
    <source>
        <dbReference type="ARBA" id="ARBA00022777"/>
    </source>
</evidence>
<reference evidence="11 12" key="1">
    <citation type="submission" date="2019-05" db="EMBL/GenBank/DDBJ databases">
        <title>Nesterenkonia sp. GY074 isolated from the Southern Atlantic Ocean.</title>
        <authorList>
            <person name="Zhang G."/>
        </authorList>
    </citation>
    <scope>NUCLEOTIDE SEQUENCE [LARGE SCALE GENOMIC DNA]</scope>
    <source>
        <strain evidence="11 12">GY074</strain>
    </source>
</reference>
<keyword evidence="8" id="KW-0902">Two-component regulatory system</keyword>
<keyword evidence="9" id="KW-0812">Transmembrane</keyword>
<evidence type="ECO:0000256" key="1">
    <source>
        <dbReference type="ARBA" id="ARBA00000085"/>
    </source>
</evidence>
<dbReference type="AlphaFoldDB" id="A0A5R9BDA6"/>
<dbReference type="EC" id="2.7.13.3" evidence="2"/>
<dbReference type="Pfam" id="PF07730">
    <property type="entry name" value="HisKA_3"/>
    <property type="match status" value="1"/>
</dbReference>
<keyword evidence="9" id="KW-1133">Transmembrane helix</keyword>
<dbReference type="PANTHER" id="PTHR24421:SF10">
    <property type="entry name" value="NITRATE_NITRITE SENSOR PROTEIN NARQ"/>
    <property type="match status" value="1"/>
</dbReference>
<name>A0A5R9BDA6_9MICC</name>
<dbReference type="GO" id="GO:0016020">
    <property type="term" value="C:membrane"/>
    <property type="evidence" value="ECO:0007669"/>
    <property type="project" value="InterPro"/>
</dbReference>
<evidence type="ECO:0000256" key="5">
    <source>
        <dbReference type="ARBA" id="ARBA00022741"/>
    </source>
</evidence>
<keyword evidence="5" id="KW-0547">Nucleotide-binding</keyword>
<keyword evidence="7" id="KW-0067">ATP-binding</keyword>
<dbReference type="PANTHER" id="PTHR24421">
    <property type="entry name" value="NITRATE/NITRITE SENSOR PROTEIN NARX-RELATED"/>
    <property type="match status" value="1"/>
</dbReference>
<dbReference type="InterPro" id="IPR011712">
    <property type="entry name" value="Sig_transdc_His_kin_sub3_dim/P"/>
</dbReference>
<feature type="transmembrane region" description="Helical" evidence="9">
    <location>
        <begin position="64"/>
        <end position="93"/>
    </location>
</feature>
<dbReference type="SUPFAM" id="SSF55874">
    <property type="entry name" value="ATPase domain of HSP90 chaperone/DNA topoisomerase II/histidine kinase"/>
    <property type="match status" value="1"/>
</dbReference>
<dbReference type="InterPro" id="IPR036890">
    <property type="entry name" value="HATPase_C_sf"/>
</dbReference>